<feature type="compositionally biased region" description="Pro residues" evidence="1">
    <location>
        <begin position="289"/>
        <end position="302"/>
    </location>
</feature>
<feature type="compositionally biased region" description="Basic and acidic residues" evidence="1">
    <location>
        <begin position="462"/>
        <end position="473"/>
    </location>
</feature>
<comment type="caution">
    <text evidence="4">The sequence shown here is derived from an EMBL/GenBank/DDBJ whole genome shotgun (WGS) entry which is preliminary data.</text>
</comment>
<gene>
    <name evidence="4" type="ORF">HETSPECPRED_003510</name>
</gene>
<keyword evidence="2" id="KW-0472">Membrane</keyword>
<keyword evidence="5" id="KW-1185">Reference proteome</keyword>
<name>A0A8H3F5H9_9LECA</name>
<evidence type="ECO:0000313" key="5">
    <source>
        <dbReference type="Proteomes" id="UP000664521"/>
    </source>
</evidence>
<evidence type="ECO:0000256" key="2">
    <source>
        <dbReference type="SAM" id="Phobius"/>
    </source>
</evidence>
<sequence>MDFWALDLSSNARDLFRRCLKCDPSENPTCPNCGANETCAYISPSCSACASTQCTAIGATSSAPAPKPKSHKSAAGPIAGGVIGGIAVVFLITYLVWRFCIKKRREEWHQQNWQDPANNVEKENDRFTMQRDARASTHTVGSIASTVLTRASNIIQIAYIPGVTNRSIESSPDLLVPPVPPIPAASPSHSAASTPQPHQQDQHFFMPSDLRDSRYSEFLDDGRTSFARSSMAPSHIRSSVATNGYQGNAIINTAPTQTATRAKAIPISLKSTTTTGTTTPAPSATPRTTTPPIPGVNSPPVPAINLQRNGSSHSPIVARLGIPRAVTVTRSRSNNTMSGANSVTGRGNPSPSNSEASQPPLVKPERRVSINDPNRHNGDSSTFDDASSSDDDSPAEQSLMGHEKQIAATKLGHSAFKTPASAPDLRYNQSPSSSPDSRGYAMSESRQKRHKRSGSLNQIIEEATRRASREPRHGGLGSVGSLAHWKNAGAGPFSDAHATGTP</sequence>
<evidence type="ECO:0000256" key="1">
    <source>
        <dbReference type="SAM" id="MobiDB-lite"/>
    </source>
</evidence>
<dbReference type="AlphaFoldDB" id="A0A8H3F5H9"/>
<feature type="compositionally biased region" description="Low complexity" evidence="1">
    <location>
        <begin position="185"/>
        <end position="197"/>
    </location>
</feature>
<dbReference type="Proteomes" id="UP000664521">
    <property type="component" value="Unassembled WGS sequence"/>
</dbReference>
<protein>
    <recommendedName>
        <fullName evidence="3">Membrane anchor Opy2 N-terminal domain-containing protein</fullName>
    </recommendedName>
</protein>
<evidence type="ECO:0000259" key="3">
    <source>
        <dbReference type="Pfam" id="PF09463"/>
    </source>
</evidence>
<feature type="domain" description="Membrane anchor Opy2 N-terminal" evidence="3">
    <location>
        <begin position="19"/>
        <end position="54"/>
    </location>
</feature>
<keyword evidence="2" id="KW-0812">Transmembrane</keyword>
<feature type="region of interest" description="Disordered" evidence="1">
    <location>
        <begin position="268"/>
        <end position="399"/>
    </location>
</feature>
<feature type="region of interest" description="Disordered" evidence="1">
    <location>
        <begin position="417"/>
        <end position="502"/>
    </location>
</feature>
<feature type="compositionally biased region" description="Low complexity" evidence="1">
    <location>
        <begin position="271"/>
        <end position="288"/>
    </location>
</feature>
<feature type="compositionally biased region" description="Basic and acidic residues" evidence="1">
    <location>
        <begin position="363"/>
        <end position="378"/>
    </location>
</feature>
<proteinExistence type="predicted"/>
<evidence type="ECO:0000313" key="4">
    <source>
        <dbReference type="EMBL" id="CAF9917535.1"/>
    </source>
</evidence>
<keyword evidence="2" id="KW-1133">Transmembrane helix</keyword>
<feature type="compositionally biased region" description="Polar residues" evidence="1">
    <location>
        <begin position="427"/>
        <end position="436"/>
    </location>
</feature>
<organism evidence="4 5">
    <name type="scientific">Heterodermia speciosa</name>
    <dbReference type="NCBI Taxonomy" id="116794"/>
    <lineage>
        <taxon>Eukaryota</taxon>
        <taxon>Fungi</taxon>
        <taxon>Dikarya</taxon>
        <taxon>Ascomycota</taxon>
        <taxon>Pezizomycotina</taxon>
        <taxon>Lecanoromycetes</taxon>
        <taxon>OSLEUM clade</taxon>
        <taxon>Lecanoromycetidae</taxon>
        <taxon>Caliciales</taxon>
        <taxon>Physciaceae</taxon>
        <taxon>Heterodermia</taxon>
    </lineage>
</organism>
<dbReference type="OrthoDB" id="2402916at2759"/>
<reference evidence="4" key="1">
    <citation type="submission" date="2021-03" db="EMBL/GenBank/DDBJ databases">
        <authorList>
            <person name="Tagirdzhanova G."/>
        </authorList>
    </citation>
    <scope>NUCLEOTIDE SEQUENCE</scope>
</reference>
<accession>A0A8H3F5H9</accession>
<dbReference type="Pfam" id="PF09463">
    <property type="entry name" value="Opy2"/>
    <property type="match status" value="1"/>
</dbReference>
<feature type="compositionally biased region" description="Polar residues" evidence="1">
    <location>
        <begin position="328"/>
        <end position="357"/>
    </location>
</feature>
<dbReference type="EMBL" id="CAJPDS010000020">
    <property type="protein sequence ID" value="CAF9917535.1"/>
    <property type="molecule type" value="Genomic_DNA"/>
</dbReference>
<dbReference type="InterPro" id="IPR018571">
    <property type="entry name" value="Membrane_anchor_Opy2_N"/>
</dbReference>
<feature type="region of interest" description="Disordered" evidence="1">
    <location>
        <begin position="179"/>
        <end position="203"/>
    </location>
</feature>
<feature type="transmembrane region" description="Helical" evidence="2">
    <location>
        <begin position="74"/>
        <end position="97"/>
    </location>
</feature>